<reference evidence="2 3" key="1">
    <citation type="submission" date="2015-10" db="EMBL/GenBank/DDBJ databases">
        <title>Metagenome-Assembled Genomes uncover a global brackish microbiome.</title>
        <authorList>
            <person name="Hugerth L.W."/>
            <person name="Larsson J."/>
            <person name="Alneberg J."/>
            <person name="Lindh M.V."/>
            <person name="Legrand C."/>
            <person name="Pinhassi J."/>
            <person name="Andersson A.F."/>
        </authorList>
    </citation>
    <scope>NUCLEOTIDE SEQUENCE [LARGE SCALE GENOMIC DNA]</scope>
    <source>
        <strain evidence="2">BACL22 MAG-120619-bin3</strain>
    </source>
</reference>
<organism evidence="2 3">
    <name type="scientific">OM182 bacterium BACL3 MAG-120619-bin3</name>
    <dbReference type="NCBI Taxonomy" id="1655593"/>
    <lineage>
        <taxon>Bacteria</taxon>
        <taxon>Pseudomonadati</taxon>
        <taxon>Pseudomonadota</taxon>
        <taxon>Gammaproteobacteria</taxon>
        <taxon>OMG group</taxon>
        <taxon>OM182 clade</taxon>
    </lineage>
</organism>
<dbReference type="EMBL" id="LICD01000095">
    <property type="protein sequence ID" value="KRO80807.1"/>
    <property type="molecule type" value="Genomic_DNA"/>
</dbReference>
<protein>
    <submittedName>
        <fullName evidence="2">Deoxycytidine triphosphate deaminase</fullName>
    </submittedName>
</protein>
<dbReference type="InterPro" id="IPR023163">
    <property type="entry name" value="SMc04008-like_domain"/>
</dbReference>
<dbReference type="Gene3D" id="1.10.3340.10">
    <property type="entry name" value="SMc04008-like"/>
    <property type="match status" value="1"/>
</dbReference>
<accession>A0A0R2T103</accession>
<comment type="caution">
    <text evidence="2">The sequence shown here is derived from an EMBL/GenBank/DDBJ whole genome shotgun (WGS) entry which is preliminary data.</text>
</comment>
<dbReference type="InterPro" id="IPR036810">
    <property type="entry name" value="SMc04008-like_sf"/>
</dbReference>
<gene>
    <name evidence="2" type="ORF">ABR85_02910</name>
</gene>
<evidence type="ECO:0000313" key="3">
    <source>
        <dbReference type="Proteomes" id="UP000051242"/>
    </source>
</evidence>
<dbReference type="AlphaFoldDB" id="A0A0R2T103"/>
<evidence type="ECO:0000259" key="1">
    <source>
        <dbReference type="Pfam" id="PF06844"/>
    </source>
</evidence>
<sequence>MTEQERTEIEAATFRRLLTHLDDNKEVQNIDLMILANFCRNCLSKWYLAAAEDKGLEITAEESREAIYGMPYAQWKEKHQAEATAEQLAALKARSS</sequence>
<dbReference type="Proteomes" id="UP000051242">
    <property type="component" value="Unassembled WGS sequence"/>
</dbReference>
<name>A0A0R2T103_9GAMM</name>
<proteinExistence type="predicted"/>
<dbReference type="Pfam" id="PF06844">
    <property type="entry name" value="DUF1244"/>
    <property type="match status" value="1"/>
</dbReference>
<feature type="domain" description="SMc04008-like" evidence="1">
    <location>
        <begin position="27"/>
        <end position="92"/>
    </location>
</feature>
<evidence type="ECO:0000313" key="2">
    <source>
        <dbReference type="EMBL" id="KRO80807.1"/>
    </source>
</evidence>
<dbReference type="SUPFAM" id="SSF158757">
    <property type="entry name" value="SMc04008-like"/>
    <property type="match status" value="1"/>
</dbReference>